<keyword evidence="1" id="KW-1133">Transmembrane helix</keyword>
<feature type="transmembrane region" description="Helical" evidence="1">
    <location>
        <begin position="37"/>
        <end position="54"/>
    </location>
</feature>
<sequence length="538" mass="59516">MSNTRTDADQYGDRLGAVFSRLYEGFLATFFSGYRRIVFIFATSLFVSSVYLLTHPFPAYGAGLFLEMAEAVVSKNYALPTKVAGYTHSGVPFAYPPLAFYATALLLDIDIHPLVITRAVPAVVTSVSFTAYYFLAREFLPSSRRAGVAALIATVTPTLLQWHLSAGGIVRAPAFLVLLTGLYVGIRLFRCGQRSTLAAASVLFGVMILTHPTYSVFFGVSYLLFFLVENRSFRGFLSGIFVAGSGLIIAGPWIAQVATSHGVSVFTSAAGTHGGLGAGATMFFERLTDPFVSFPAVVLWYILLCFGLYYFVTRRQFFLPTWFGISIFLMDEIRFAFIPGVMIITVGLTDIVPTIHARLRNSRRTVTSLVAVPALVLGLLACLGILFVGGHSVASQPSMPAFIDHEDTEAMEWVRSETPADAEFVVLGDAAEWFPQQTNRTILVGPWGVEWKTPQAYQRQKDSYITLSECDTARCLTDNLQSQPRQPDYLYIPKGEYTVRGQTITQIDKMRLSLERSDRYRIVHENDGVLIVRTVRTN</sequence>
<gene>
    <name evidence="2" type="ORF">SAMN05421858_2977</name>
</gene>
<keyword evidence="1" id="KW-0812">Transmembrane</keyword>
<proteinExistence type="predicted"/>
<dbReference type="AlphaFoldDB" id="A0A1N7CGG9"/>
<dbReference type="GO" id="GO:0016757">
    <property type="term" value="F:glycosyltransferase activity"/>
    <property type="evidence" value="ECO:0007669"/>
    <property type="project" value="UniProtKB-KW"/>
</dbReference>
<protein>
    <submittedName>
        <fullName evidence="2">Dolichyl-phosphate-mannose-protein mannosyltransferase</fullName>
    </submittedName>
</protein>
<organism evidence="2 3">
    <name type="scientific">Haladaptatus litoreus</name>
    <dbReference type="NCBI Taxonomy" id="553468"/>
    <lineage>
        <taxon>Archaea</taxon>
        <taxon>Methanobacteriati</taxon>
        <taxon>Methanobacteriota</taxon>
        <taxon>Stenosarchaea group</taxon>
        <taxon>Halobacteria</taxon>
        <taxon>Halobacteriales</taxon>
        <taxon>Haladaptataceae</taxon>
        <taxon>Haladaptatus</taxon>
    </lineage>
</organism>
<dbReference type="EMBL" id="FTNO01000003">
    <property type="protein sequence ID" value="SIR62613.1"/>
    <property type="molecule type" value="Genomic_DNA"/>
</dbReference>
<name>A0A1N7CGG9_9EURY</name>
<feature type="transmembrane region" description="Helical" evidence="1">
    <location>
        <begin position="233"/>
        <end position="255"/>
    </location>
</feature>
<feature type="transmembrane region" description="Helical" evidence="1">
    <location>
        <begin position="262"/>
        <end position="284"/>
    </location>
</feature>
<feature type="transmembrane region" description="Helical" evidence="1">
    <location>
        <begin position="290"/>
        <end position="312"/>
    </location>
</feature>
<feature type="transmembrane region" description="Helical" evidence="1">
    <location>
        <begin position="368"/>
        <end position="389"/>
    </location>
</feature>
<keyword evidence="2" id="KW-0808">Transferase</keyword>
<reference evidence="3" key="1">
    <citation type="submission" date="2017-01" db="EMBL/GenBank/DDBJ databases">
        <authorList>
            <person name="Varghese N."/>
            <person name="Submissions S."/>
        </authorList>
    </citation>
    <scope>NUCLEOTIDE SEQUENCE [LARGE SCALE GENOMIC DNA]</scope>
    <source>
        <strain evidence="3">CGMCC 1.7737</strain>
    </source>
</reference>
<evidence type="ECO:0000256" key="1">
    <source>
        <dbReference type="SAM" id="Phobius"/>
    </source>
</evidence>
<feature type="transmembrane region" description="Helical" evidence="1">
    <location>
        <begin position="147"/>
        <end position="164"/>
    </location>
</feature>
<keyword evidence="3" id="KW-1185">Reference proteome</keyword>
<feature type="transmembrane region" description="Helical" evidence="1">
    <location>
        <begin position="170"/>
        <end position="189"/>
    </location>
</feature>
<dbReference type="Proteomes" id="UP000186914">
    <property type="component" value="Unassembled WGS sequence"/>
</dbReference>
<feature type="transmembrane region" description="Helical" evidence="1">
    <location>
        <begin position="201"/>
        <end position="227"/>
    </location>
</feature>
<keyword evidence="2" id="KW-0328">Glycosyltransferase</keyword>
<dbReference type="OrthoDB" id="242465at2157"/>
<keyword evidence="1" id="KW-0472">Membrane</keyword>
<accession>A0A1N7CGG9</accession>
<evidence type="ECO:0000313" key="3">
    <source>
        <dbReference type="Proteomes" id="UP000186914"/>
    </source>
</evidence>
<feature type="transmembrane region" description="Helical" evidence="1">
    <location>
        <begin position="115"/>
        <end position="135"/>
    </location>
</feature>
<feature type="transmembrane region" description="Helical" evidence="1">
    <location>
        <begin position="333"/>
        <end position="356"/>
    </location>
</feature>
<evidence type="ECO:0000313" key="2">
    <source>
        <dbReference type="EMBL" id="SIR62613.1"/>
    </source>
</evidence>